<dbReference type="AlphaFoldDB" id="A0A1N7ASI2"/>
<dbReference type="SUPFAM" id="SSF54368">
    <property type="entry name" value="Glutamine synthetase, N-terminal domain"/>
    <property type="match status" value="1"/>
</dbReference>
<evidence type="ECO:0000256" key="17">
    <source>
        <dbReference type="PIRSR" id="PIRSR604809-50"/>
    </source>
</evidence>
<evidence type="ECO:0000259" key="21">
    <source>
        <dbReference type="PROSITE" id="PS51987"/>
    </source>
</evidence>
<accession>A0A1N7ASI2</accession>
<feature type="domain" description="GS catalytic" evidence="21">
    <location>
        <begin position="108"/>
        <end position="443"/>
    </location>
</feature>
<dbReference type="Pfam" id="PF00120">
    <property type="entry name" value="Gln-synt_C"/>
    <property type="match status" value="1"/>
</dbReference>
<feature type="binding site" evidence="14">
    <location>
        <position position="303"/>
    </location>
    <ligand>
        <name>L-glutamate</name>
        <dbReference type="ChEBI" id="CHEBI:29985"/>
    </ligand>
</feature>
<dbReference type="EC" id="6.3.1.2" evidence="3"/>
<evidence type="ECO:0000256" key="16">
    <source>
        <dbReference type="PIRSR" id="PIRSR604809-3"/>
    </source>
</evidence>
<evidence type="ECO:0000256" key="6">
    <source>
        <dbReference type="ARBA" id="ARBA00022598"/>
    </source>
</evidence>
<keyword evidence="5" id="KW-0963">Cytoplasm</keyword>
<feature type="binding site" evidence="16">
    <location>
        <position position="195"/>
    </location>
    <ligand>
        <name>Mg(2+)</name>
        <dbReference type="ChEBI" id="CHEBI:18420"/>
        <label>1</label>
    </ligand>
</feature>
<sequence>MEKFSREKILKIAEENNVEFIRLQFVDILGIIKNVAITIEQLPEALDGKIMFDGSSIEGYTRIHESDMYLKPDYDTFTIFPWGTSGGCTARMMCDIYLPDGEPFVGCPRGALKRAMAEAEEMGYEMFAGPEPEFFLFEKDEHGNPTTNTHDKGGYFDLSPVDLGGEARRDTVLALKKMGFEVEAAHHEVAPGQHEIDFKYTPVLRTADNIATFKFVTKIIAMQHNLHATFMPKPIYGESGSGMHVHQSLYRNGKNAFYDPEDEHGLSEIAYYYIGGLLKHAKETTAILNPTINSYKRLVPGYEAPVYISWSTQNRSALVRVPSARGNGTRLELRNPDPAANPYLATAVMLRAGLDGIKNKIDPGEQTTDNIYEMNYKERKSRGISSLPSSMDEALKHFQESEFMRETLGEHIFNHLVEAKKIEWSVYKKQVHSWEIDQYLTTY</sequence>
<comment type="similarity">
    <text evidence="2 18 19">Belongs to the glutamine synthetase family.</text>
</comment>
<dbReference type="InterPro" id="IPR004809">
    <property type="entry name" value="Gln_synth_I"/>
</dbReference>
<dbReference type="PROSITE" id="PS00180">
    <property type="entry name" value="GLNA_1"/>
    <property type="match status" value="1"/>
</dbReference>
<keyword evidence="8 15" id="KW-0547">Nucleotide-binding</keyword>
<dbReference type="EMBL" id="FTNC01000025">
    <property type="protein sequence ID" value="SIR41991.1"/>
    <property type="molecule type" value="Genomic_DNA"/>
</dbReference>
<dbReference type="RefSeq" id="WP_076545858.1">
    <property type="nucleotide sequence ID" value="NZ_FTNC01000025.1"/>
</dbReference>
<feature type="binding site" evidence="16">
    <location>
        <position position="332"/>
    </location>
    <ligand>
        <name>Mg(2+)</name>
        <dbReference type="ChEBI" id="CHEBI:18420"/>
        <label>1</label>
    </ligand>
</feature>
<dbReference type="GO" id="GO:0046872">
    <property type="term" value="F:metal ion binding"/>
    <property type="evidence" value="ECO:0007669"/>
    <property type="project" value="UniProtKB-KW"/>
</dbReference>
<dbReference type="InterPro" id="IPR008146">
    <property type="entry name" value="Gln_synth_cat_dom"/>
</dbReference>
<dbReference type="GO" id="GO:0005524">
    <property type="term" value="F:ATP binding"/>
    <property type="evidence" value="ECO:0007669"/>
    <property type="project" value="UniProtKB-KW"/>
</dbReference>
<comment type="catalytic activity">
    <reaction evidence="13">
        <text>L-glutamate + NH4(+) + ATP = L-glutamine + ADP + phosphate + H(+)</text>
        <dbReference type="Rhea" id="RHEA:16169"/>
        <dbReference type="ChEBI" id="CHEBI:15378"/>
        <dbReference type="ChEBI" id="CHEBI:28938"/>
        <dbReference type="ChEBI" id="CHEBI:29985"/>
        <dbReference type="ChEBI" id="CHEBI:30616"/>
        <dbReference type="ChEBI" id="CHEBI:43474"/>
        <dbReference type="ChEBI" id="CHEBI:58359"/>
        <dbReference type="ChEBI" id="CHEBI:456216"/>
        <dbReference type="EC" id="6.3.1.2"/>
    </reaction>
</comment>
<dbReference type="Gene3D" id="3.30.590.10">
    <property type="entry name" value="Glutamine synthetase/guanido kinase, catalytic domain"/>
    <property type="match status" value="1"/>
</dbReference>
<feature type="binding site" evidence="16">
    <location>
        <position position="244"/>
    </location>
    <ligand>
        <name>Mg(2+)</name>
        <dbReference type="ChEBI" id="CHEBI:18420"/>
        <label>1</label>
    </ligand>
</feature>
<feature type="modified residue" description="O-AMP-tyrosine" evidence="17">
    <location>
        <position position="372"/>
    </location>
</feature>
<proteinExistence type="inferred from homology"/>
<evidence type="ECO:0000256" key="5">
    <source>
        <dbReference type="ARBA" id="ARBA00022490"/>
    </source>
</evidence>
<dbReference type="GO" id="GO:0004356">
    <property type="term" value="F:glutamine synthetase activity"/>
    <property type="evidence" value="ECO:0007669"/>
    <property type="project" value="UniProtKB-EC"/>
</dbReference>
<organism evidence="22 23">
    <name type="scientific">Halanaerobium kushneri</name>
    <dbReference type="NCBI Taxonomy" id="56779"/>
    <lineage>
        <taxon>Bacteria</taxon>
        <taxon>Bacillati</taxon>
        <taxon>Bacillota</taxon>
        <taxon>Clostridia</taxon>
        <taxon>Halanaerobiales</taxon>
        <taxon>Halanaerobiaceae</taxon>
        <taxon>Halanaerobium</taxon>
    </lineage>
</organism>
<evidence type="ECO:0000256" key="11">
    <source>
        <dbReference type="ARBA" id="ARBA00030136"/>
    </source>
</evidence>
<dbReference type="InterPro" id="IPR027302">
    <property type="entry name" value="Gln_synth_N_conserv_site"/>
</dbReference>
<evidence type="ECO:0000256" key="8">
    <source>
        <dbReference type="ARBA" id="ARBA00022741"/>
    </source>
</evidence>
<keyword evidence="6" id="KW-0436">Ligase</keyword>
<dbReference type="FunFam" id="3.10.20.70:FF:000005">
    <property type="entry name" value="Glutamine synthetase"/>
    <property type="match status" value="1"/>
</dbReference>
<dbReference type="SMART" id="SM01230">
    <property type="entry name" value="Gln-synt_C"/>
    <property type="match status" value="1"/>
</dbReference>
<dbReference type="SUPFAM" id="SSF55931">
    <property type="entry name" value="Glutamine synthetase/guanido kinase"/>
    <property type="match status" value="1"/>
</dbReference>
<feature type="domain" description="GS beta-grasp" evidence="20">
    <location>
        <begin position="16"/>
        <end position="101"/>
    </location>
</feature>
<evidence type="ECO:0000256" key="13">
    <source>
        <dbReference type="ARBA" id="ARBA00049436"/>
    </source>
</evidence>
<reference evidence="23" key="1">
    <citation type="submission" date="2017-01" db="EMBL/GenBank/DDBJ databases">
        <authorList>
            <person name="Varghese N."/>
            <person name="Submissions S."/>
        </authorList>
    </citation>
    <scope>NUCLEOTIDE SEQUENCE [LARGE SCALE GENOMIC DNA]</scope>
    <source>
        <strain evidence="23">ATCC 700103</strain>
    </source>
</reference>
<evidence type="ECO:0000256" key="3">
    <source>
        <dbReference type="ARBA" id="ARBA00012937"/>
    </source>
</evidence>
<evidence type="ECO:0000256" key="19">
    <source>
        <dbReference type="RuleBase" id="RU000384"/>
    </source>
</evidence>
<comment type="cofactor">
    <cofactor evidence="16">
        <name>Mg(2+)</name>
        <dbReference type="ChEBI" id="CHEBI:18420"/>
    </cofactor>
    <text evidence="16">Binds 2 Mg(2+) ions per subunit.</text>
</comment>
<feature type="binding site" evidence="16">
    <location>
        <position position="188"/>
    </location>
    <ligand>
        <name>Mg(2+)</name>
        <dbReference type="ChEBI" id="CHEBI:18420"/>
        <label>1</label>
    </ligand>
</feature>
<evidence type="ECO:0000256" key="14">
    <source>
        <dbReference type="PIRSR" id="PIRSR604809-1"/>
    </source>
</evidence>
<feature type="binding site" evidence="15">
    <location>
        <begin position="198"/>
        <end position="200"/>
    </location>
    <ligand>
        <name>ATP</name>
        <dbReference type="ChEBI" id="CHEBI:30616"/>
    </ligand>
</feature>
<dbReference type="GO" id="GO:0005737">
    <property type="term" value="C:cytoplasm"/>
    <property type="evidence" value="ECO:0007669"/>
    <property type="project" value="UniProtKB-SubCell"/>
</dbReference>
<feature type="binding site" evidence="16">
    <location>
        <position position="133"/>
    </location>
    <ligand>
        <name>Mg(2+)</name>
        <dbReference type="ChEBI" id="CHEBI:18420"/>
        <label>1</label>
    </ligand>
</feature>
<dbReference type="Proteomes" id="UP000185669">
    <property type="component" value="Unassembled WGS sequence"/>
</dbReference>
<feature type="binding site" evidence="15">
    <location>
        <begin position="246"/>
        <end position="248"/>
    </location>
    <ligand>
        <name>ATP</name>
        <dbReference type="ChEBI" id="CHEBI:30616"/>
    </ligand>
</feature>
<dbReference type="Pfam" id="PF03951">
    <property type="entry name" value="Gln-synt_N"/>
    <property type="match status" value="1"/>
</dbReference>
<evidence type="ECO:0000313" key="22">
    <source>
        <dbReference type="EMBL" id="SIR41991.1"/>
    </source>
</evidence>
<name>A0A1N7ASI2_9FIRM</name>
<keyword evidence="9 15" id="KW-0067">ATP-binding</keyword>
<feature type="binding site" evidence="14">
    <location>
        <position position="334"/>
    </location>
    <ligand>
        <name>L-glutamate</name>
        <dbReference type="ChEBI" id="CHEBI:29985"/>
    </ligand>
</feature>
<comment type="subcellular location">
    <subcellularLocation>
        <location evidence="1">Cytoplasm</location>
    </subcellularLocation>
</comment>
<evidence type="ECO:0000256" key="15">
    <source>
        <dbReference type="PIRSR" id="PIRSR604809-2"/>
    </source>
</evidence>
<evidence type="ECO:0000256" key="10">
    <source>
        <dbReference type="ARBA" id="ARBA00022842"/>
    </source>
</evidence>
<keyword evidence="10 16" id="KW-0460">Magnesium</keyword>
<gene>
    <name evidence="22" type="ORF">SAMN05421834_12522</name>
</gene>
<evidence type="ECO:0000256" key="18">
    <source>
        <dbReference type="PROSITE-ProRule" id="PRU01330"/>
    </source>
</evidence>
<dbReference type="STRING" id="56779.SAMN05421834_12522"/>
<dbReference type="InterPro" id="IPR008147">
    <property type="entry name" value="Gln_synt_N"/>
</dbReference>
<feature type="binding site" evidence="14">
    <location>
        <position position="315"/>
    </location>
    <ligand>
        <name>L-glutamate</name>
        <dbReference type="ChEBI" id="CHEBI:29985"/>
    </ligand>
</feature>
<dbReference type="PROSITE" id="PS51987">
    <property type="entry name" value="GS_CATALYTIC"/>
    <property type="match status" value="1"/>
</dbReference>
<feature type="binding site" evidence="16">
    <location>
        <position position="131"/>
    </location>
    <ligand>
        <name>Mg(2+)</name>
        <dbReference type="ChEBI" id="CHEBI:18420"/>
        <label>1</label>
    </ligand>
</feature>
<evidence type="ECO:0000256" key="7">
    <source>
        <dbReference type="ARBA" id="ARBA00022723"/>
    </source>
</evidence>
<keyword evidence="17" id="KW-0597">Phosphoprotein</keyword>
<feature type="binding site" evidence="14">
    <location>
        <position position="297"/>
    </location>
    <ligand>
        <name>L-glutamate</name>
        <dbReference type="ChEBI" id="CHEBI:29985"/>
    </ligand>
</feature>
<dbReference type="FunFam" id="3.30.590.10:FF:000003">
    <property type="entry name" value="Glutamine synthetase 2"/>
    <property type="match status" value="1"/>
</dbReference>
<evidence type="ECO:0000256" key="9">
    <source>
        <dbReference type="ARBA" id="ARBA00022840"/>
    </source>
</evidence>
<keyword evidence="7 16" id="KW-0479">Metal-binding</keyword>
<protein>
    <recommendedName>
        <fullName evidence="4">Glutamine synthetase</fullName>
        <ecNumber evidence="3">6.3.1.2</ecNumber>
    </recommendedName>
    <alternativeName>
        <fullName evidence="12">Glutamate--ammonia ligase</fullName>
    </alternativeName>
    <alternativeName>
        <fullName evidence="11">Glutamine synthetase I alpha</fullName>
    </alternativeName>
</protein>
<evidence type="ECO:0000256" key="4">
    <source>
        <dbReference type="ARBA" id="ARBA00021364"/>
    </source>
</evidence>
<feature type="binding site" evidence="15">
    <location>
        <position position="315"/>
    </location>
    <ligand>
        <name>ATP</name>
        <dbReference type="ChEBI" id="CHEBI:30616"/>
    </ligand>
</feature>
<evidence type="ECO:0000256" key="12">
    <source>
        <dbReference type="ARBA" id="ARBA00030668"/>
    </source>
</evidence>
<evidence type="ECO:0000256" key="2">
    <source>
        <dbReference type="ARBA" id="ARBA00009897"/>
    </source>
</evidence>
<dbReference type="PROSITE" id="PS51986">
    <property type="entry name" value="GS_BETA_GRASP"/>
    <property type="match status" value="1"/>
</dbReference>
<dbReference type="InterPro" id="IPR014746">
    <property type="entry name" value="Gln_synth/guanido_kin_cat_dom"/>
</dbReference>
<dbReference type="InterPro" id="IPR036651">
    <property type="entry name" value="Gln_synt_N_sf"/>
</dbReference>
<keyword evidence="23" id="KW-1185">Reference proteome</keyword>
<feature type="binding site" evidence="15">
    <location>
        <position position="183"/>
    </location>
    <ligand>
        <name>ATP</name>
        <dbReference type="ChEBI" id="CHEBI:30616"/>
    </ligand>
</feature>
<evidence type="ECO:0000259" key="20">
    <source>
        <dbReference type="PROSITE" id="PS51986"/>
    </source>
</evidence>
<dbReference type="PANTHER" id="PTHR43785">
    <property type="entry name" value="GAMMA-GLUTAMYLPUTRESCINE SYNTHETASE"/>
    <property type="match status" value="1"/>
</dbReference>
<dbReference type="PANTHER" id="PTHR43785:SF12">
    <property type="entry name" value="TYPE-1 GLUTAMINE SYNTHETASE 2"/>
    <property type="match status" value="1"/>
</dbReference>
<dbReference type="OrthoDB" id="9807095at2"/>
<dbReference type="Gene3D" id="3.10.20.70">
    <property type="entry name" value="Glutamine synthetase, N-terminal domain"/>
    <property type="match status" value="1"/>
</dbReference>
<evidence type="ECO:0000256" key="1">
    <source>
        <dbReference type="ARBA" id="ARBA00004496"/>
    </source>
</evidence>
<evidence type="ECO:0000313" key="23">
    <source>
        <dbReference type="Proteomes" id="UP000185669"/>
    </source>
</evidence>
<dbReference type="NCBIfam" id="TIGR00653">
    <property type="entry name" value="GlnA"/>
    <property type="match status" value="1"/>
</dbReference>
<dbReference type="GO" id="GO:0006542">
    <property type="term" value="P:glutamine biosynthetic process"/>
    <property type="evidence" value="ECO:0007669"/>
    <property type="project" value="InterPro"/>
</dbReference>